<comment type="caution">
    <text evidence="1">The sequence shown here is derived from an EMBL/GenBank/DDBJ whole genome shotgun (WGS) entry which is preliminary data.</text>
</comment>
<dbReference type="AlphaFoldDB" id="A0A0R0M119"/>
<proteinExistence type="predicted"/>
<accession>A0A0R0M119</accession>
<gene>
    <name evidence="1" type="ORF">M153_5000012966</name>
</gene>
<organism evidence="1 2">
    <name type="scientific">Pseudoloma neurophilia</name>
    <dbReference type="NCBI Taxonomy" id="146866"/>
    <lineage>
        <taxon>Eukaryota</taxon>
        <taxon>Fungi</taxon>
        <taxon>Fungi incertae sedis</taxon>
        <taxon>Microsporidia</taxon>
        <taxon>Pseudoloma</taxon>
    </lineage>
</organism>
<evidence type="ECO:0000313" key="2">
    <source>
        <dbReference type="Proteomes" id="UP000051530"/>
    </source>
</evidence>
<dbReference type="EMBL" id="LGUB01000009">
    <property type="protein sequence ID" value="KRH95032.1"/>
    <property type="molecule type" value="Genomic_DNA"/>
</dbReference>
<name>A0A0R0M119_9MICR</name>
<sequence length="61" mass="6913">MMLETVTKNFIHITTIAVIFQNWLSMSLENFTITTSAAASMIDMRNNSVDIKIGQSLQMFL</sequence>
<keyword evidence="2" id="KW-1185">Reference proteome</keyword>
<dbReference type="Proteomes" id="UP000051530">
    <property type="component" value="Unassembled WGS sequence"/>
</dbReference>
<evidence type="ECO:0000313" key="1">
    <source>
        <dbReference type="EMBL" id="KRH95032.1"/>
    </source>
</evidence>
<dbReference type="VEuPathDB" id="MicrosporidiaDB:M153_5000012966"/>
<protein>
    <submittedName>
        <fullName evidence="1">Uncharacterized protein</fullName>
    </submittedName>
</protein>
<reference evidence="1 2" key="1">
    <citation type="submission" date="2015-07" db="EMBL/GenBank/DDBJ databases">
        <title>The genome of Pseudoloma neurophilia, a relevant intracellular parasite of the zebrafish.</title>
        <authorList>
            <person name="Ndikumana S."/>
            <person name="Pelin A."/>
            <person name="Sanders J."/>
            <person name="Corradi N."/>
        </authorList>
    </citation>
    <scope>NUCLEOTIDE SEQUENCE [LARGE SCALE GENOMIC DNA]</scope>
    <source>
        <strain evidence="1 2">MK1</strain>
    </source>
</reference>